<dbReference type="EMBL" id="BAAARJ010000001">
    <property type="protein sequence ID" value="GAA2594357.1"/>
    <property type="molecule type" value="Genomic_DNA"/>
</dbReference>
<keyword evidence="3" id="KW-1185">Reference proteome</keyword>
<evidence type="ECO:0000313" key="2">
    <source>
        <dbReference type="EMBL" id="GAA2594357.1"/>
    </source>
</evidence>
<evidence type="ECO:0000313" key="3">
    <source>
        <dbReference type="Proteomes" id="UP001501447"/>
    </source>
</evidence>
<dbReference type="Proteomes" id="UP001501447">
    <property type="component" value="Unassembled WGS sequence"/>
</dbReference>
<proteinExistence type="predicted"/>
<sequence>MADAVTGDPCGGAEAGARAETARRREGDGGRVGGGAAVCAPRAVRAAPGALGHEAVRAVGEEVAGLREEGGGKLALIAPEGLADALAPALPGEVRAVRGGAAALRRCGAAALRRLMFRWRC</sequence>
<protein>
    <submittedName>
        <fullName evidence="2">Uncharacterized protein</fullName>
    </submittedName>
</protein>
<organism evidence="2 3">
    <name type="scientific">Streptomyces axinellae</name>
    <dbReference type="NCBI Taxonomy" id="552788"/>
    <lineage>
        <taxon>Bacteria</taxon>
        <taxon>Bacillati</taxon>
        <taxon>Actinomycetota</taxon>
        <taxon>Actinomycetes</taxon>
        <taxon>Kitasatosporales</taxon>
        <taxon>Streptomycetaceae</taxon>
        <taxon>Streptomyces</taxon>
    </lineage>
</organism>
<reference evidence="2 3" key="1">
    <citation type="journal article" date="2019" name="Int. J. Syst. Evol. Microbiol.">
        <title>The Global Catalogue of Microorganisms (GCM) 10K type strain sequencing project: providing services to taxonomists for standard genome sequencing and annotation.</title>
        <authorList>
            <consortium name="The Broad Institute Genomics Platform"/>
            <consortium name="The Broad Institute Genome Sequencing Center for Infectious Disease"/>
            <person name="Wu L."/>
            <person name="Ma J."/>
        </authorList>
    </citation>
    <scope>NUCLEOTIDE SEQUENCE [LARGE SCALE GENOMIC DNA]</scope>
    <source>
        <strain evidence="2 3">JCM 16373</strain>
    </source>
</reference>
<feature type="region of interest" description="Disordered" evidence="1">
    <location>
        <begin position="1"/>
        <end position="33"/>
    </location>
</feature>
<comment type="caution">
    <text evidence="2">The sequence shown here is derived from an EMBL/GenBank/DDBJ whole genome shotgun (WGS) entry which is preliminary data.</text>
</comment>
<feature type="compositionally biased region" description="Basic and acidic residues" evidence="1">
    <location>
        <begin position="20"/>
        <end position="29"/>
    </location>
</feature>
<accession>A0ABN3PPN0</accession>
<evidence type="ECO:0000256" key="1">
    <source>
        <dbReference type="SAM" id="MobiDB-lite"/>
    </source>
</evidence>
<name>A0ABN3PPN0_9ACTN</name>
<gene>
    <name evidence="2" type="ORF">GCM10009863_04390</name>
</gene>